<feature type="transmembrane region" description="Helical" evidence="6">
    <location>
        <begin position="114"/>
        <end position="138"/>
    </location>
</feature>
<keyword evidence="6" id="KW-0812">Transmembrane</keyword>
<dbReference type="PANTHER" id="PTHR43646:SF2">
    <property type="entry name" value="GLYCOSYLTRANSFERASE 2-LIKE DOMAIN-CONTAINING PROTEIN"/>
    <property type="match status" value="1"/>
</dbReference>
<keyword evidence="3" id="KW-0328">Glycosyltransferase</keyword>
<keyword evidence="5 6" id="KW-0472">Membrane</keyword>
<accession>A0A7S2F651</accession>
<keyword evidence="4" id="KW-0808">Transferase</keyword>
<comment type="subcellular location">
    <subcellularLocation>
        <location evidence="1">Cell membrane</location>
    </subcellularLocation>
</comment>
<gene>
    <name evidence="7" type="ORF">DSPE1174_LOCUS2234</name>
</gene>
<evidence type="ECO:0000256" key="2">
    <source>
        <dbReference type="ARBA" id="ARBA00022475"/>
    </source>
</evidence>
<organism evidence="7">
    <name type="scientific">Octactis speculum</name>
    <dbReference type="NCBI Taxonomy" id="3111310"/>
    <lineage>
        <taxon>Eukaryota</taxon>
        <taxon>Sar</taxon>
        <taxon>Stramenopiles</taxon>
        <taxon>Ochrophyta</taxon>
        <taxon>Dictyochophyceae</taxon>
        <taxon>Dictyochales</taxon>
        <taxon>Dictyochaceae</taxon>
        <taxon>Octactis</taxon>
    </lineage>
</organism>
<proteinExistence type="predicted"/>
<dbReference type="InterPro" id="IPR029044">
    <property type="entry name" value="Nucleotide-diphossugar_trans"/>
</dbReference>
<evidence type="ECO:0000256" key="1">
    <source>
        <dbReference type="ARBA" id="ARBA00004236"/>
    </source>
</evidence>
<keyword evidence="2" id="KW-1003">Cell membrane</keyword>
<evidence type="ECO:0000313" key="7">
    <source>
        <dbReference type="EMBL" id="CAD9374460.1"/>
    </source>
</evidence>
<evidence type="ECO:0000256" key="4">
    <source>
        <dbReference type="ARBA" id="ARBA00022679"/>
    </source>
</evidence>
<dbReference type="PANTHER" id="PTHR43646">
    <property type="entry name" value="GLYCOSYLTRANSFERASE"/>
    <property type="match status" value="1"/>
</dbReference>
<evidence type="ECO:0000256" key="5">
    <source>
        <dbReference type="ARBA" id="ARBA00023136"/>
    </source>
</evidence>
<protein>
    <recommendedName>
        <fullName evidence="8">Glycosyltransferase 2-like domain-containing protein</fullName>
    </recommendedName>
</protein>
<keyword evidence="6" id="KW-1133">Transmembrane helix</keyword>
<evidence type="ECO:0000256" key="3">
    <source>
        <dbReference type="ARBA" id="ARBA00022676"/>
    </source>
</evidence>
<evidence type="ECO:0008006" key="8">
    <source>
        <dbReference type="Google" id="ProtNLM"/>
    </source>
</evidence>
<dbReference type="GO" id="GO:0005886">
    <property type="term" value="C:plasma membrane"/>
    <property type="evidence" value="ECO:0007669"/>
    <property type="project" value="UniProtKB-SubCell"/>
</dbReference>
<name>A0A7S2F651_9STRA</name>
<evidence type="ECO:0000256" key="6">
    <source>
        <dbReference type="SAM" id="Phobius"/>
    </source>
</evidence>
<reference evidence="7" key="1">
    <citation type="submission" date="2021-01" db="EMBL/GenBank/DDBJ databases">
        <authorList>
            <person name="Corre E."/>
            <person name="Pelletier E."/>
            <person name="Niang G."/>
            <person name="Scheremetjew M."/>
            <person name="Finn R."/>
            <person name="Kale V."/>
            <person name="Holt S."/>
            <person name="Cochrane G."/>
            <person name="Meng A."/>
            <person name="Brown T."/>
            <person name="Cohen L."/>
        </authorList>
    </citation>
    <scope>NUCLEOTIDE SEQUENCE</scope>
    <source>
        <strain evidence="7">CCMP1381</strain>
    </source>
</reference>
<dbReference type="SUPFAM" id="SSF53448">
    <property type="entry name" value="Nucleotide-diphospho-sugar transferases"/>
    <property type="match status" value="1"/>
</dbReference>
<sequence length="175" mass="19245">MPSRDPTSTLPPSPSPGTTAMTSVSWVGLHLRAFYRTIEVWCQSTDSVLSTFGDQGIAVSLEAFTALGGFAPWPLFEDVDFFQRARRADFRVVKVPASILVSPRRFERHGPLKYALRCFLLIVLFLLGVSPDVLAGLYDDLTSPLFGKALCQMVTTATKKFMRLAGDSSASIPRK</sequence>
<dbReference type="AlphaFoldDB" id="A0A7S2F651"/>
<dbReference type="EMBL" id="HBGS01004322">
    <property type="protein sequence ID" value="CAD9374460.1"/>
    <property type="molecule type" value="Transcribed_RNA"/>
</dbReference>
<dbReference type="GO" id="GO:0016757">
    <property type="term" value="F:glycosyltransferase activity"/>
    <property type="evidence" value="ECO:0007669"/>
    <property type="project" value="UniProtKB-KW"/>
</dbReference>